<dbReference type="Proteomes" id="UP001239680">
    <property type="component" value="Unassembled WGS sequence"/>
</dbReference>
<keyword evidence="1" id="KW-0732">Signal</keyword>
<evidence type="ECO:0000313" key="3">
    <source>
        <dbReference type="EMBL" id="MDQ2067197.1"/>
    </source>
</evidence>
<dbReference type="Gene3D" id="1.20.1270.180">
    <property type="match status" value="1"/>
</dbReference>
<evidence type="ECO:0000313" key="4">
    <source>
        <dbReference type="Proteomes" id="UP001239680"/>
    </source>
</evidence>
<dbReference type="RefSeq" id="WP_306680902.1">
    <property type="nucleotide sequence ID" value="NZ_JAVDBT010000011.1"/>
</dbReference>
<dbReference type="InterPro" id="IPR009739">
    <property type="entry name" value="LprI-like_N"/>
</dbReference>
<protein>
    <submittedName>
        <fullName evidence="3">Lysozyme inhibitor LprI family protein</fullName>
    </submittedName>
</protein>
<feature type="chain" id="PRO_5046470911" evidence="1">
    <location>
        <begin position="22"/>
        <end position="137"/>
    </location>
</feature>
<proteinExistence type="predicted"/>
<feature type="signal peptide" evidence="1">
    <location>
        <begin position="1"/>
        <end position="21"/>
    </location>
</feature>
<sequence length="137" mass="14363">MKIPSALAALGLAVFALPAFAQGASCDDETDTAATVACLDTYWQRETARTDLLMERLSALIAPQDESYVEDAPNGAARLAASAIAWEASRDADCALAGYAMAGGSWEAVITAACLGTQQASRNGWLEGRIAQFEMAE</sequence>
<dbReference type="Pfam" id="PF07007">
    <property type="entry name" value="LprI"/>
    <property type="match status" value="1"/>
</dbReference>
<reference evidence="3 4" key="1">
    <citation type="submission" date="2023-08" db="EMBL/GenBank/DDBJ databases">
        <title>Characterization of two Paracoccaceae strains isolated from Phycosphere and proposal of Xinfangfangia lacusdiani sp. nov.</title>
        <authorList>
            <person name="Deng Y."/>
            <person name="Zhang Y.Q."/>
        </authorList>
    </citation>
    <scope>NUCLEOTIDE SEQUENCE [LARGE SCALE GENOMIC DNA]</scope>
    <source>
        <strain evidence="3 4">CPCC 101601</strain>
    </source>
</reference>
<comment type="caution">
    <text evidence="3">The sequence shown here is derived from an EMBL/GenBank/DDBJ whole genome shotgun (WGS) entry which is preliminary data.</text>
</comment>
<gene>
    <name evidence="3" type="ORF">Q9295_12515</name>
</gene>
<evidence type="ECO:0000256" key="1">
    <source>
        <dbReference type="SAM" id="SignalP"/>
    </source>
</evidence>
<dbReference type="EMBL" id="JAVDBT010000011">
    <property type="protein sequence ID" value="MDQ2067197.1"/>
    <property type="molecule type" value="Genomic_DNA"/>
</dbReference>
<organism evidence="3 4">
    <name type="scientific">Pseudogemmobacter lacusdianii</name>
    <dbReference type="NCBI Taxonomy" id="3069608"/>
    <lineage>
        <taxon>Bacteria</taxon>
        <taxon>Pseudomonadati</taxon>
        <taxon>Pseudomonadota</taxon>
        <taxon>Alphaproteobacteria</taxon>
        <taxon>Rhodobacterales</taxon>
        <taxon>Paracoccaceae</taxon>
        <taxon>Pseudogemmobacter</taxon>
    </lineage>
</organism>
<accession>A0ABU0VZK6</accession>
<keyword evidence="4" id="KW-1185">Reference proteome</keyword>
<feature type="domain" description="Lysozyme inhibitor LprI-like N-terminal" evidence="2">
    <location>
        <begin position="26"/>
        <end position="123"/>
    </location>
</feature>
<evidence type="ECO:0000259" key="2">
    <source>
        <dbReference type="Pfam" id="PF07007"/>
    </source>
</evidence>
<name>A0ABU0VZK6_9RHOB</name>